<evidence type="ECO:0000259" key="1">
    <source>
        <dbReference type="Pfam" id="PF03235"/>
    </source>
</evidence>
<proteinExistence type="predicted"/>
<evidence type="ECO:0000313" key="3">
    <source>
        <dbReference type="Proteomes" id="UP000316238"/>
    </source>
</evidence>
<accession>A0A521G5G6</accession>
<dbReference type="Proteomes" id="UP000316238">
    <property type="component" value="Unassembled WGS sequence"/>
</dbReference>
<dbReference type="PANTHER" id="PTHR37292:SF2">
    <property type="entry name" value="DUF262 DOMAIN-CONTAINING PROTEIN"/>
    <property type="match status" value="1"/>
</dbReference>
<reference evidence="2" key="1">
    <citation type="submission" date="2017-07" db="EMBL/GenBank/DDBJ databases">
        <title>The cable genome - Insights into the physiology and evolution of filamentous bacteria capable of sulfide oxidation via long distance electron transfer.</title>
        <authorList>
            <person name="Thorup C."/>
            <person name="Bjerg J.T."/>
            <person name="Schreiber L."/>
            <person name="Nielsen L.P."/>
            <person name="Kjeldsen K.U."/>
            <person name="Boesen T."/>
            <person name="Boggild A."/>
            <person name="Meysman F."/>
            <person name="Geelhoed J."/>
            <person name="Schramm A."/>
        </authorList>
    </citation>
    <scope>NUCLEOTIDE SEQUENCE [LARGE SCALE GENOMIC DNA]</scope>
    <source>
        <strain evidence="2">GS</strain>
    </source>
</reference>
<sequence length="532" mass="60815">MGSLLVMAKNEQLPMHSRYIDATIDISSVEEDKGADNIFYVLDGQQRLTSIARVFLNGDKNRTFYFDLKKMIEGIIDKDDDTSWIVTRSKNLESLDKGRFLRADIAVSNSKNTEIYVYRYIQNSGEFVSWEGNMELQCEAAAKIKDIFEGLRKYQIPIVELESDAGLKSICRVFETINSTGTRLTTFDLAVARFFPKPDLKAKWEDARSLHPVLGEFDVDGERVLQIIVLRYAEEKEKNNSAFVEVNRGTQLQLSPNYIEENWNEAVKALVRAFEWAKSMGARPKTLTNHALLVAIAAHWCARPMLPPDHLLLKRWFFSNLLQPGATQASNYRISRYFKLLRDLAAGKTDREIIPTVYITIEIILGLTQGSDSRFKALQCILSAAVSEDLYSGEPLVNEDIEEHHIYPKAYCEREKLNDKLRESIVNRIVLSKKSNRKILDTSPGKYFSEIINRAQESGTVPGTIARLRACFIPNSYSKEFNELSKITEQFTPAQFEIFMNNRAKLILEEIQMVIGDSLETKQKLENDDDDE</sequence>
<dbReference type="PANTHER" id="PTHR37292">
    <property type="entry name" value="VNG6097C"/>
    <property type="match status" value="1"/>
</dbReference>
<dbReference type="EMBL" id="NQJD01000001">
    <property type="protein sequence ID" value="TAA76243.1"/>
    <property type="molecule type" value="Genomic_DNA"/>
</dbReference>
<dbReference type="InterPro" id="IPR004919">
    <property type="entry name" value="GmrSD_N"/>
</dbReference>
<name>A0A521G5G6_9BACT</name>
<evidence type="ECO:0000313" key="2">
    <source>
        <dbReference type="EMBL" id="TAA76243.1"/>
    </source>
</evidence>
<organism evidence="2 3">
    <name type="scientific">Candidatus Electronema aureum</name>
    <dbReference type="NCBI Taxonomy" id="2005002"/>
    <lineage>
        <taxon>Bacteria</taxon>
        <taxon>Pseudomonadati</taxon>
        <taxon>Thermodesulfobacteriota</taxon>
        <taxon>Desulfobulbia</taxon>
        <taxon>Desulfobulbales</taxon>
        <taxon>Desulfobulbaceae</taxon>
        <taxon>Candidatus Electronema</taxon>
    </lineage>
</organism>
<feature type="domain" description="GmrSD restriction endonucleases N-terminal" evidence="1">
    <location>
        <begin position="30"/>
        <end position="195"/>
    </location>
</feature>
<keyword evidence="3" id="KW-1185">Reference proteome</keyword>
<dbReference type="AlphaFoldDB" id="A0A521G5G6"/>
<gene>
    <name evidence="2" type="ORF">CDV28_101145</name>
</gene>
<protein>
    <recommendedName>
        <fullName evidence="1">GmrSD restriction endonucleases N-terminal domain-containing protein</fullName>
    </recommendedName>
</protein>
<comment type="caution">
    <text evidence="2">The sequence shown here is derived from an EMBL/GenBank/DDBJ whole genome shotgun (WGS) entry which is preliminary data.</text>
</comment>
<dbReference type="Pfam" id="PF03235">
    <property type="entry name" value="GmrSD_N"/>
    <property type="match status" value="1"/>
</dbReference>